<reference evidence="3" key="1">
    <citation type="journal article" date="2019" name="Int. J. Syst. Evol. Microbiol.">
        <title>The Global Catalogue of Microorganisms (GCM) 10K type strain sequencing project: providing services to taxonomists for standard genome sequencing and annotation.</title>
        <authorList>
            <consortium name="The Broad Institute Genomics Platform"/>
            <consortium name="The Broad Institute Genome Sequencing Center for Infectious Disease"/>
            <person name="Wu L."/>
            <person name="Ma J."/>
        </authorList>
    </citation>
    <scope>NUCLEOTIDE SEQUENCE [LARGE SCALE GENOMIC DNA]</scope>
    <source>
        <strain evidence="3">CG52</strain>
    </source>
</reference>
<comment type="caution">
    <text evidence="2">The sequence shown here is derived from an EMBL/GenBank/DDBJ whole genome shotgun (WGS) entry which is preliminary data.</text>
</comment>
<dbReference type="Pfam" id="PF13480">
    <property type="entry name" value="Acetyltransf_6"/>
    <property type="match status" value="1"/>
</dbReference>
<organism evidence="2 3">
    <name type="scientific">Rhizobium helianthi</name>
    <dbReference type="NCBI Taxonomy" id="1132695"/>
    <lineage>
        <taxon>Bacteria</taxon>
        <taxon>Pseudomonadati</taxon>
        <taxon>Pseudomonadota</taxon>
        <taxon>Alphaproteobacteria</taxon>
        <taxon>Hyphomicrobiales</taxon>
        <taxon>Rhizobiaceae</taxon>
        <taxon>Rhizobium/Agrobacterium group</taxon>
        <taxon>Rhizobium</taxon>
    </lineage>
</organism>
<dbReference type="Proteomes" id="UP001597322">
    <property type="component" value="Unassembled WGS sequence"/>
</dbReference>
<keyword evidence="3" id="KW-1185">Reference proteome</keyword>
<proteinExistence type="predicted"/>
<name>A0ABW4LXZ9_9HYPH</name>
<dbReference type="EMBL" id="JBHUEQ010000003">
    <property type="protein sequence ID" value="MFD1743976.1"/>
    <property type="molecule type" value="Genomic_DNA"/>
</dbReference>
<protein>
    <submittedName>
        <fullName evidence="2">GNAT family N-acetyltransferase</fullName>
    </submittedName>
</protein>
<feature type="domain" description="BioF2-like acetyltransferase" evidence="1">
    <location>
        <begin position="180"/>
        <end position="334"/>
    </location>
</feature>
<accession>A0ABW4LXZ9</accession>
<evidence type="ECO:0000313" key="3">
    <source>
        <dbReference type="Proteomes" id="UP001597322"/>
    </source>
</evidence>
<dbReference type="Gene3D" id="3.40.630.30">
    <property type="match status" value="1"/>
</dbReference>
<dbReference type="RefSeq" id="WP_377395106.1">
    <property type="nucleotide sequence ID" value="NZ_JBHUEQ010000003.1"/>
</dbReference>
<evidence type="ECO:0000259" key="1">
    <source>
        <dbReference type="Pfam" id="PF13480"/>
    </source>
</evidence>
<sequence>MNQQPSQAARGSEHTLLQIEIHEDPSSLLQRWNELAQLPGNSLHQSSAWCLAWYRSLGEKPLIVHGRDSNRTCFILPLIVSHLGPVRIARFPAGHFNNFNSGMMAEGFQPSSEETAALLESLKKAMGSHADVLILDAVSLEWQHKRHPFHAFPSIVHTNTSFQLPLFRSFEQTLAQVNAKRRRKKFRVQVRRIEEAGGYEVHTPSSITEQHALLDLFFKQKHERFQAAGLPDVFQSSAVRNFFHALIDSPQTETEYALRLSALKLKAGGDGEVAAICGLSRAQGHVICQFGSIDERRVPDASPGELLFWHMIEDACASGAEIFDFGMGDQAYKRSWCPVETTHHDLIVPLTAKGRLASLAHRGFIRLKTGIKQNKGLYRLVQKLRAKSTTPDQAA</sequence>
<dbReference type="InterPro" id="IPR038740">
    <property type="entry name" value="BioF2-like_GNAT_dom"/>
</dbReference>
<gene>
    <name evidence="2" type="ORF">ACFSE1_00720</name>
</gene>
<dbReference type="InterPro" id="IPR016181">
    <property type="entry name" value="Acyl_CoA_acyltransferase"/>
</dbReference>
<evidence type="ECO:0000313" key="2">
    <source>
        <dbReference type="EMBL" id="MFD1743976.1"/>
    </source>
</evidence>
<dbReference type="SUPFAM" id="SSF55729">
    <property type="entry name" value="Acyl-CoA N-acyltransferases (Nat)"/>
    <property type="match status" value="1"/>
</dbReference>